<dbReference type="InterPro" id="IPR022295">
    <property type="entry name" value="Ribosomal_P1_arc"/>
</dbReference>
<dbReference type="GO" id="GO:0005840">
    <property type="term" value="C:ribosome"/>
    <property type="evidence" value="ECO:0007669"/>
    <property type="project" value="UniProtKB-KW"/>
</dbReference>
<evidence type="ECO:0000313" key="6">
    <source>
        <dbReference type="EMBL" id="HEF86889.1"/>
    </source>
</evidence>
<dbReference type="GO" id="GO:0006414">
    <property type="term" value="P:translational elongation"/>
    <property type="evidence" value="ECO:0007669"/>
    <property type="project" value="InterPro"/>
</dbReference>
<organism evidence="6">
    <name type="scientific">Thermosphaera aggregans</name>
    <dbReference type="NCBI Taxonomy" id="54254"/>
    <lineage>
        <taxon>Archaea</taxon>
        <taxon>Thermoproteota</taxon>
        <taxon>Thermoprotei</taxon>
        <taxon>Desulfurococcales</taxon>
        <taxon>Desulfurococcaceae</taxon>
        <taxon>Thermosphaera</taxon>
    </lineage>
</organism>
<sequence>MEYIYASLLLYKAGKELSEENIRKVLEAAGVAVDDVRVKSLVAALKNIDIAKVLEQALAAPVVAAPVQAAPAQAPPKEEKPAEEEEKKEEGVSEETLAEGLSALFG</sequence>
<comment type="subunit">
    <text evidence="4">Part of the 50S ribosomal subunit. Homodimer, it forms part of the ribosomal stalk which helps the ribosome interact with GTP-bound translation factors. Forms a heptameric L10(L12)2(L12)2(L12)2 complex, where L10 forms an elongated spine to which the L12 dimers bind in a sequential fashion.</text>
</comment>
<protein>
    <recommendedName>
        <fullName evidence="4">Large ribosomal subunit protein P1</fullName>
    </recommendedName>
</protein>
<dbReference type="Pfam" id="PF00428">
    <property type="entry name" value="Ribosomal_60s"/>
    <property type="match status" value="1"/>
</dbReference>
<evidence type="ECO:0000256" key="2">
    <source>
        <dbReference type="ARBA" id="ARBA00022980"/>
    </source>
</evidence>
<reference evidence="6" key="1">
    <citation type="journal article" date="2020" name="mSystems">
        <title>Genome- and Community-Level Interaction Insights into Carbon Utilization and Element Cycling Functions of Hydrothermarchaeota in Hydrothermal Sediment.</title>
        <authorList>
            <person name="Zhou Z."/>
            <person name="Liu Y."/>
            <person name="Xu W."/>
            <person name="Pan J."/>
            <person name="Luo Z.H."/>
            <person name="Li M."/>
        </authorList>
    </citation>
    <scope>NUCLEOTIDE SEQUENCE [LARGE SCALE GENOMIC DNA]</scope>
    <source>
        <strain evidence="6">SpSt-23</strain>
    </source>
</reference>
<dbReference type="InterPro" id="IPR027534">
    <property type="entry name" value="Ribosomal_P1/P2"/>
</dbReference>
<proteinExistence type="inferred from homology"/>
<dbReference type="InterPro" id="IPR038716">
    <property type="entry name" value="P1/P2_N_sf"/>
</dbReference>
<evidence type="ECO:0000256" key="5">
    <source>
        <dbReference type="SAM" id="MobiDB-lite"/>
    </source>
</evidence>
<name>A0A7C2BK05_9CREN</name>
<dbReference type="FunFam" id="1.10.10.1410:FF:000002">
    <property type="entry name" value="60S acidic ribosomal protein P2"/>
    <property type="match status" value="1"/>
</dbReference>
<dbReference type="AlphaFoldDB" id="A0A7C2BK05"/>
<evidence type="ECO:0000256" key="4">
    <source>
        <dbReference type="HAMAP-Rule" id="MF_01478"/>
    </source>
</evidence>
<dbReference type="GO" id="GO:0003735">
    <property type="term" value="F:structural constituent of ribosome"/>
    <property type="evidence" value="ECO:0007669"/>
    <property type="project" value="InterPro"/>
</dbReference>
<dbReference type="GO" id="GO:1990904">
    <property type="term" value="C:ribonucleoprotein complex"/>
    <property type="evidence" value="ECO:0007669"/>
    <property type="project" value="UniProtKB-KW"/>
</dbReference>
<feature type="region of interest" description="Disordered" evidence="5">
    <location>
        <begin position="69"/>
        <end position="106"/>
    </location>
</feature>
<feature type="compositionally biased region" description="Acidic residues" evidence="5">
    <location>
        <begin position="81"/>
        <end position="97"/>
    </location>
</feature>
<comment type="function">
    <text evidence="4">Forms part of the ribosomal stalk, playing a central role in the interaction of the ribosome with GTP-bound translation factors.</text>
</comment>
<gene>
    <name evidence="4" type="primary">rpl12</name>
    <name evidence="6" type="ORF">ENP55_00980</name>
</gene>
<comment type="caution">
    <text evidence="6">The sequence shown here is derived from an EMBL/GenBank/DDBJ whole genome shotgun (WGS) entry which is preliminary data.</text>
</comment>
<dbReference type="CDD" id="cd05832">
    <property type="entry name" value="Ribosomal_L12p"/>
    <property type="match status" value="1"/>
</dbReference>
<keyword evidence="3 4" id="KW-0687">Ribonucleoprotein</keyword>
<evidence type="ECO:0000256" key="3">
    <source>
        <dbReference type="ARBA" id="ARBA00023274"/>
    </source>
</evidence>
<dbReference type="EMBL" id="DSJT01000004">
    <property type="protein sequence ID" value="HEF86889.1"/>
    <property type="molecule type" value="Genomic_DNA"/>
</dbReference>
<accession>A0A7C2BK05</accession>
<comment type="similarity">
    <text evidence="1 4">Belongs to the eukaryotic ribosomal protein P1/P2 family.</text>
</comment>
<evidence type="ECO:0000256" key="1">
    <source>
        <dbReference type="ARBA" id="ARBA00005436"/>
    </source>
</evidence>
<dbReference type="NCBIfam" id="TIGR03685">
    <property type="entry name" value="ribo_P1_arch"/>
    <property type="match status" value="1"/>
</dbReference>
<keyword evidence="2 4" id="KW-0689">Ribosomal protein</keyword>
<dbReference type="Gene3D" id="1.10.10.1410">
    <property type="match status" value="1"/>
</dbReference>
<dbReference type="HAMAP" id="MF_01478">
    <property type="entry name" value="Ribosomal_L12_arch"/>
    <property type="match status" value="1"/>
</dbReference>